<dbReference type="Pfam" id="PF07893">
    <property type="entry name" value="DUF1668"/>
    <property type="match status" value="1"/>
</dbReference>
<dbReference type="Proteomes" id="UP000000763">
    <property type="component" value="Chromosome 2"/>
</dbReference>
<name>Q6K8I9_ORYSJ</name>
<dbReference type="AlphaFoldDB" id="Q6K8I9"/>
<evidence type="ECO:0000313" key="2">
    <source>
        <dbReference type="EMBL" id="BAD19359.1"/>
    </source>
</evidence>
<reference evidence="3" key="3">
    <citation type="journal article" date="2005" name="Nature">
        <title>The map-based sequence of the rice genome.</title>
        <authorList>
            <consortium name="International rice genome sequencing project (IRGSP)"/>
            <person name="Matsumoto T."/>
            <person name="Wu J."/>
            <person name="Kanamori H."/>
            <person name="Katayose Y."/>
            <person name="Fujisawa M."/>
            <person name="Namiki N."/>
            <person name="Mizuno H."/>
            <person name="Yamamoto K."/>
            <person name="Antonio B.A."/>
            <person name="Baba T."/>
            <person name="Sakata K."/>
            <person name="Nagamura Y."/>
            <person name="Aoki H."/>
            <person name="Arikawa K."/>
            <person name="Arita K."/>
            <person name="Bito T."/>
            <person name="Chiden Y."/>
            <person name="Fujitsuka N."/>
            <person name="Fukunaka R."/>
            <person name="Hamada M."/>
            <person name="Harada C."/>
            <person name="Hayashi A."/>
            <person name="Hijishita S."/>
            <person name="Honda M."/>
            <person name="Hosokawa S."/>
            <person name="Ichikawa Y."/>
            <person name="Idonuma A."/>
            <person name="Iijima M."/>
            <person name="Ikeda M."/>
            <person name="Ikeno M."/>
            <person name="Ito K."/>
            <person name="Ito S."/>
            <person name="Ito T."/>
            <person name="Ito Y."/>
            <person name="Ito Y."/>
            <person name="Iwabuchi A."/>
            <person name="Kamiya K."/>
            <person name="Karasawa W."/>
            <person name="Kurita K."/>
            <person name="Katagiri S."/>
            <person name="Kikuta A."/>
            <person name="Kobayashi H."/>
            <person name="Kobayashi N."/>
            <person name="Machita K."/>
            <person name="Maehara T."/>
            <person name="Masukawa M."/>
            <person name="Mizubayashi T."/>
            <person name="Mukai Y."/>
            <person name="Nagasaki H."/>
            <person name="Nagata Y."/>
            <person name="Naito S."/>
            <person name="Nakashima M."/>
            <person name="Nakama Y."/>
            <person name="Nakamichi Y."/>
            <person name="Nakamura M."/>
            <person name="Meguro A."/>
            <person name="Negishi M."/>
            <person name="Ohta I."/>
            <person name="Ohta T."/>
            <person name="Okamoto M."/>
            <person name="Ono N."/>
            <person name="Saji S."/>
            <person name="Sakaguchi M."/>
            <person name="Sakai K."/>
            <person name="Shibata M."/>
            <person name="Shimokawa T."/>
            <person name="Song J."/>
            <person name="Takazaki Y."/>
            <person name="Terasawa K."/>
            <person name="Tsugane M."/>
            <person name="Tsuji K."/>
            <person name="Ueda S."/>
            <person name="Waki K."/>
            <person name="Yamagata H."/>
            <person name="Yamamoto M."/>
            <person name="Yamamoto S."/>
            <person name="Yamane H."/>
            <person name="Yoshiki S."/>
            <person name="Yoshihara R."/>
            <person name="Yukawa K."/>
            <person name="Zhong H."/>
            <person name="Yano M."/>
            <person name="Yuan Q."/>
            <person name="Ouyang S."/>
            <person name="Liu J."/>
            <person name="Jones K.M."/>
            <person name="Gansberger K."/>
            <person name="Moffat K."/>
            <person name="Hill J."/>
            <person name="Bera J."/>
            <person name="Fadrosh D."/>
            <person name="Jin S."/>
            <person name="Johri S."/>
            <person name="Kim M."/>
            <person name="Overton L."/>
            <person name="Reardon M."/>
            <person name="Tsitrin T."/>
            <person name="Vuong H."/>
            <person name="Weaver B."/>
            <person name="Ciecko A."/>
            <person name="Tallon L."/>
            <person name="Jackson J."/>
            <person name="Pai G."/>
            <person name="Aken S.V."/>
            <person name="Utterback T."/>
            <person name="Reidmuller S."/>
            <person name="Feldblyum T."/>
            <person name="Hsiao J."/>
            <person name="Zismann V."/>
            <person name="Iobst S."/>
            <person name="de Vazeille A.R."/>
            <person name="Buell C.R."/>
            <person name="Ying K."/>
            <person name="Li Y."/>
            <person name="Lu T."/>
            <person name="Huang Y."/>
            <person name="Zhao Q."/>
            <person name="Feng Q."/>
            <person name="Zhang L."/>
            <person name="Zhu J."/>
            <person name="Weng Q."/>
            <person name="Mu J."/>
            <person name="Lu Y."/>
            <person name="Fan D."/>
            <person name="Liu Y."/>
            <person name="Guan J."/>
            <person name="Zhang Y."/>
            <person name="Yu S."/>
            <person name="Liu X."/>
            <person name="Zhang Y."/>
            <person name="Hong G."/>
            <person name="Han B."/>
            <person name="Choisne N."/>
            <person name="Demange N."/>
            <person name="Orjeda G."/>
            <person name="Samain S."/>
            <person name="Cattolico L."/>
            <person name="Pelletier E."/>
            <person name="Couloux A."/>
            <person name="Segurens B."/>
            <person name="Wincker P."/>
            <person name="D'Hont A."/>
            <person name="Scarpelli C."/>
            <person name="Weissenbach J."/>
            <person name="Salanoubat M."/>
            <person name="Quetier F."/>
            <person name="Yu Y."/>
            <person name="Kim H.R."/>
            <person name="Rambo T."/>
            <person name="Currie J."/>
            <person name="Collura K."/>
            <person name="Luo M."/>
            <person name="Yang T."/>
            <person name="Ammiraju J.S.S."/>
            <person name="Engler F."/>
            <person name="Soderlund C."/>
            <person name="Wing R.A."/>
            <person name="Palmer L.E."/>
            <person name="de la Bastide M."/>
            <person name="Spiegel L."/>
            <person name="Nascimento L."/>
            <person name="Zutavern T."/>
            <person name="O'Shaughnessy A."/>
            <person name="Dike S."/>
            <person name="Dedhia N."/>
            <person name="Preston R."/>
            <person name="Balija V."/>
            <person name="McCombie W.R."/>
            <person name="Chow T."/>
            <person name="Chen H."/>
            <person name="Chung M."/>
            <person name="Chen C."/>
            <person name="Shaw J."/>
            <person name="Wu H."/>
            <person name="Hsiao K."/>
            <person name="Chao Y."/>
            <person name="Chu M."/>
            <person name="Cheng C."/>
            <person name="Hour A."/>
            <person name="Lee P."/>
            <person name="Lin S."/>
            <person name="Lin Y."/>
            <person name="Liou J."/>
            <person name="Liu S."/>
            <person name="Hsing Y."/>
            <person name="Raghuvanshi S."/>
            <person name="Mohanty A."/>
            <person name="Bharti A.K."/>
            <person name="Gaur A."/>
            <person name="Gupta V."/>
            <person name="Kumar D."/>
            <person name="Ravi V."/>
            <person name="Vij S."/>
            <person name="Kapur A."/>
            <person name="Khurana P."/>
            <person name="Khurana P."/>
            <person name="Khurana J.P."/>
            <person name="Tyagi A.K."/>
            <person name="Gaikwad K."/>
            <person name="Singh A."/>
            <person name="Dalal V."/>
            <person name="Srivastava S."/>
            <person name="Dixit A."/>
            <person name="Pal A.K."/>
            <person name="Ghazi I.A."/>
            <person name="Yadav M."/>
            <person name="Pandit A."/>
            <person name="Bhargava A."/>
            <person name="Sureshbabu K."/>
            <person name="Batra K."/>
            <person name="Sharma T.R."/>
            <person name="Mohapatra T."/>
            <person name="Singh N.K."/>
            <person name="Messing J."/>
            <person name="Nelson A.B."/>
            <person name="Fuks G."/>
            <person name="Kavchok S."/>
            <person name="Keizer G."/>
            <person name="Linton E."/>
            <person name="Llaca V."/>
            <person name="Song R."/>
            <person name="Tanyolac B."/>
            <person name="Young S."/>
            <person name="Ho-Il K."/>
            <person name="Hahn J.H."/>
            <person name="Sangsakoo G."/>
            <person name="Vanavichit A."/>
            <person name="de Mattos Luiz.A.T."/>
            <person name="Zimmer P.D."/>
            <person name="Malone G."/>
            <person name="Dellagostin O."/>
            <person name="de Oliveira A.C."/>
            <person name="Bevan M."/>
            <person name="Bancroft I."/>
            <person name="Minx P."/>
            <person name="Cordum H."/>
            <person name="Wilson R."/>
            <person name="Cheng Z."/>
            <person name="Jin W."/>
            <person name="Jiang J."/>
            <person name="Leong S.A."/>
            <person name="Iwama H."/>
            <person name="Gojobori T."/>
            <person name="Itoh T."/>
            <person name="Niimura Y."/>
            <person name="Fujii Y."/>
            <person name="Habara T."/>
            <person name="Sakai H."/>
            <person name="Sato Y."/>
            <person name="Wilson G."/>
            <person name="Kumar K."/>
            <person name="McCouch S."/>
            <person name="Juretic N."/>
            <person name="Hoen D."/>
            <person name="Wright S."/>
            <person name="Bruskiewich R."/>
            <person name="Bureau T."/>
            <person name="Miyao A."/>
            <person name="Hirochika H."/>
            <person name="Nishikawa T."/>
            <person name="Kadowaki K."/>
            <person name="Sugiura M."/>
            <person name="Burr B."/>
            <person name="Sasaki T."/>
        </authorList>
    </citation>
    <scope>NUCLEOTIDE SEQUENCE [LARGE SCALE GENOMIC DNA]</scope>
    <source>
        <strain evidence="3">cv. Nipponbare</strain>
    </source>
</reference>
<sequence>MVLHFLHKFWRGPSLPVNVFLFLITTPSSSIIVLFLHGLPSIAHYAESVTLTSSPRCDSETSPFCCAYVQVDGKLFIIDEGIFEMLREPPPPRDNGPAVGVKVKFDWSWCTLPSPPFHNVISHGVHPDQRTMVFSMTKYSMKKRTGLLATFSFDLESSRWTQHGAWALPFKADNDDGQPPACKLSKERLFCVDTAEKHIGATLVHMGGDRSMVCLVQYLSIDNHQGDIWKEFLPQRIRYLLRITTFSPKYDKHEDLRIAKCHHIGSYQLPEIATVYDDHLKSPMAFWILSLTNKFHEQLRKQKSKGMFGLPPKVGTTEPEATTVILVRACQRAPIPISADDKAEQMTGYVSIGLLSTHNVV</sequence>
<protein>
    <submittedName>
        <fullName evidence="2">Uncharacterized protein</fullName>
    </submittedName>
</protein>
<dbReference type="EMBL" id="AP004124">
    <property type="protein sequence ID" value="BAD19359.1"/>
    <property type="molecule type" value="Genomic_DNA"/>
</dbReference>
<evidence type="ECO:0000313" key="1">
    <source>
        <dbReference type="EMBL" id="BAD19314.1"/>
    </source>
</evidence>
<dbReference type="PANTHER" id="PTHR33085">
    <property type="entry name" value="OS12G0113100 PROTEIN-RELATED"/>
    <property type="match status" value="1"/>
</dbReference>
<reference evidence="3" key="4">
    <citation type="journal article" date="2008" name="Nucleic Acids Res.">
        <title>The rice annotation project database (RAP-DB): 2008 update.</title>
        <authorList>
            <consortium name="The rice annotation project (RAP)"/>
        </authorList>
    </citation>
    <scope>GENOME REANNOTATION</scope>
    <source>
        <strain evidence="3">cv. Nipponbare</strain>
    </source>
</reference>
<evidence type="ECO:0000313" key="3">
    <source>
        <dbReference type="Proteomes" id="UP000000763"/>
    </source>
</evidence>
<accession>Q6K8I9</accession>
<dbReference type="EMBL" id="AP004111">
    <property type="protein sequence ID" value="BAD19314.1"/>
    <property type="molecule type" value="Genomic_DNA"/>
</dbReference>
<dbReference type="InterPro" id="IPR012871">
    <property type="entry name" value="DUF1668_ORYSA"/>
</dbReference>
<organism evidence="2 3">
    <name type="scientific">Oryza sativa subsp. japonica</name>
    <name type="common">Rice</name>
    <dbReference type="NCBI Taxonomy" id="39947"/>
    <lineage>
        <taxon>Eukaryota</taxon>
        <taxon>Viridiplantae</taxon>
        <taxon>Streptophyta</taxon>
        <taxon>Embryophyta</taxon>
        <taxon>Tracheophyta</taxon>
        <taxon>Spermatophyta</taxon>
        <taxon>Magnoliopsida</taxon>
        <taxon>Liliopsida</taxon>
        <taxon>Poales</taxon>
        <taxon>Poaceae</taxon>
        <taxon>BOP clade</taxon>
        <taxon>Oryzoideae</taxon>
        <taxon>Oryzeae</taxon>
        <taxon>Oryzinae</taxon>
        <taxon>Oryza</taxon>
        <taxon>Oryza sativa</taxon>
    </lineage>
</organism>
<dbReference type="PANTHER" id="PTHR33085:SF123">
    <property type="entry name" value="OS02G0604200 PROTEIN"/>
    <property type="match status" value="1"/>
</dbReference>
<reference evidence="2" key="2">
    <citation type="submission" date="2001-08" db="EMBL/GenBank/DDBJ databases">
        <title>Oryza sativa nipponbare(GA3) genomic DNA, chromosome 2, BAC clone:OJ1669_F01.</title>
        <authorList>
            <person name="Sasaki T."/>
            <person name="Matsumoto T."/>
            <person name="Yamamoto K."/>
        </authorList>
    </citation>
    <scope>NUCLEOTIDE SEQUENCE</scope>
</reference>
<proteinExistence type="predicted"/>
<reference evidence="1" key="1">
    <citation type="submission" date="2001-08" db="EMBL/GenBank/DDBJ databases">
        <title>Oryza sativa nipponbare(GA3) genomic DNA, chromosome 2, BAC clone:OJ1058_F07.</title>
        <authorList>
            <person name="Sasaki T."/>
            <person name="Matsumoto T."/>
            <person name="Yamamoto K."/>
        </authorList>
    </citation>
    <scope>NUCLEOTIDE SEQUENCE</scope>
</reference>
<gene>
    <name evidence="1" type="ORF">OJ1058_F07.1</name>
    <name evidence="2" type="ORF">OJ1669_F01.36</name>
</gene>